<proteinExistence type="predicted"/>
<comment type="caution">
    <text evidence="1">The sequence shown here is derived from an EMBL/GenBank/DDBJ whole genome shotgun (WGS) entry which is preliminary data.</text>
</comment>
<sequence length="267" mass="30555">MNFVMKCSTEELALLVSLTGYPNVAKGILETGLGRKTQQEWDAVMEATAHQLMVKDLWVEVAERNGDIPLSEEMQMFIKSYVESNYMIRIPDAPNQHAAMLHHIQGDTWLLHSIDRDIIHEFAYMTVDEMPQMIKDYYAISEKQPDVQRTFALSDETFDLLSVRDNVKKVQMLADLAPEEEIHFQAFLTDLDHHAWTLHNISFFHIPSIDEDPLLENITFFLPGSEGVWVVSYQEGADLPVRVTLESTDEWNAMVEGVAVVARQISE</sequence>
<evidence type="ECO:0000313" key="1">
    <source>
        <dbReference type="EMBL" id="MDV2886665.1"/>
    </source>
</evidence>
<organism evidence="1 2">
    <name type="scientific">Alkalihalophilus pseudofirmus</name>
    <name type="common">Bacillus pseudofirmus</name>
    <dbReference type="NCBI Taxonomy" id="79885"/>
    <lineage>
        <taxon>Bacteria</taxon>
        <taxon>Bacillati</taxon>
        <taxon>Bacillota</taxon>
        <taxon>Bacilli</taxon>
        <taxon>Bacillales</taxon>
        <taxon>Bacillaceae</taxon>
        <taxon>Alkalihalophilus</taxon>
    </lineage>
</organism>
<dbReference type="Proteomes" id="UP001285636">
    <property type="component" value="Unassembled WGS sequence"/>
</dbReference>
<evidence type="ECO:0000313" key="2">
    <source>
        <dbReference type="Proteomes" id="UP001285636"/>
    </source>
</evidence>
<protein>
    <submittedName>
        <fullName evidence="1">Uncharacterized protein</fullName>
    </submittedName>
</protein>
<dbReference type="AlphaFoldDB" id="A0AAJ2U3T3"/>
<name>A0AAJ2U3T3_ALKPS</name>
<dbReference type="RefSeq" id="WP_323467320.1">
    <property type="nucleotide sequence ID" value="NZ_CP144224.1"/>
</dbReference>
<accession>A0AAJ2U3T3</accession>
<gene>
    <name evidence="1" type="ORF">RYX45_15845</name>
</gene>
<reference evidence="1" key="1">
    <citation type="submission" date="2023-10" db="EMBL/GenBank/DDBJ databases">
        <title>Screening of Alkalihalophilus pseudofirmusBZ-TG-HK211 and Its Alleviation of Salt Stress on Rapeseed Growth.</title>
        <authorList>
            <person name="Zhao B."/>
            <person name="Guo T."/>
        </authorList>
    </citation>
    <scope>NUCLEOTIDE SEQUENCE</scope>
    <source>
        <strain evidence="1">BZ-TG-HK211</strain>
    </source>
</reference>
<dbReference type="EMBL" id="JAWJAY010000004">
    <property type="protein sequence ID" value="MDV2886665.1"/>
    <property type="molecule type" value="Genomic_DNA"/>
</dbReference>